<dbReference type="Gene3D" id="3.30.420.10">
    <property type="entry name" value="Ribonuclease H-like superfamily/Ribonuclease H"/>
    <property type="match status" value="1"/>
</dbReference>
<dbReference type="GO" id="GO:0045004">
    <property type="term" value="P:DNA replication proofreading"/>
    <property type="evidence" value="ECO:0007669"/>
    <property type="project" value="TreeGrafter"/>
</dbReference>
<proteinExistence type="predicted"/>
<feature type="domain" description="Exonuclease" evidence="1">
    <location>
        <begin position="14"/>
        <end position="186"/>
    </location>
</feature>
<keyword evidence="3" id="KW-1185">Reference proteome</keyword>
<gene>
    <name evidence="2" type="ORF">SAMN05421748_123113</name>
</gene>
<dbReference type="SUPFAM" id="SSF53098">
    <property type="entry name" value="Ribonuclease H-like"/>
    <property type="match status" value="1"/>
</dbReference>
<dbReference type="PANTHER" id="PTHR30231:SF37">
    <property type="entry name" value="EXODEOXYRIBONUCLEASE 10"/>
    <property type="match status" value="1"/>
</dbReference>
<dbReference type="OrthoDB" id="9803913at2"/>
<dbReference type="GO" id="GO:0008408">
    <property type="term" value="F:3'-5' exonuclease activity"/>
    <property type="evidence" value="ECO:0007669"/>
    <property type="project" value="TreeGrafter"/>
</dbReference>
<reference evidence="2 3" key="1">
    <citation type="submission" date="2017-09" db="EMBL/GenBank/DDBJ databases">
        <authorList>
            <person name="Ehlers B."/>
            <person name="Leendertz F.H."/>
        </authorList>
    </citation>
    <scope>NUCLEOTIDE SEQUENCE [LARGE SCALE GENOMIC DNA]</scope>
    <source>
        <strain evidence="2 3">CGMCC 4.6857</strain>
    </source>
</reference>
<dbReference type="PANTHER" id="PTHR30231">
    <property type="entry name" value="DNA POLYMERASE III SUBUNIT EPSILON"/>
    <property type="match status" value="1"/>
</dbReference>
<dbReference type="InterPro" id="IPR013520">
    <property type="entry name" value="Ribonucl_H"/>
</dbReference>
<dbReference type="CDD" id="cd06127">
    <property type="entry name" value="DEDDh"/>
    <property type="match status" value="1"/>
</dbReference>
<protein>
    <submittedName>
        <fullName evidence="2">DNA polymerase-3 subunit epsilon</fullName>
    </submittedName>
</protein>
<organism evidence="2 3">
    <name type="scientific">Paractinoplanes atraurantiacus</name>
    <dbReference type="NCBI Taxonomy" id="1036182"/>
    <lineage>
        <taxon>Bacteria</taxon>
        <taxon>Bacillati</taxon>
        <taxon>Actinomycetota</taxon>
        <taxon>Actinomycetes</taxon>
        <taxon>Micromonosporales</taxon>
        <taxon>Micromonosporaceae</taxon>
        <taxon>Paractinoplanes</taxon>
    </lineage>
</organism>
<dbReference type="InterPro" id="IPR036397">
    <property type="entry name" value="RNaseH_sf"/>
</dbReference>
<dbReference type="GO" id="GO:0005829">
    <property type="term" value="C:cytosol"/>
    <property type="evidence" value="ECO:0007669"/>
    <property type="project" value="TreeGrafter"/>
</dbReference>
<dbReference type="Pfam" id="PF00929">
    <property type="entry name" value="RNase_T"/>
    <property type="match status" value="1"/>
</dbReference>
<dbReference type="InterPro" id="IPR012337">
    <property type="entry name" value="RNaseH-like_sf"/>
</dbReference>
<dbReference type="GO" id="GO:0003676">
    <property type="term" value="F:nucleic acid binding"/>
    <property type="evidence" value="ECO:0007669"/>
    <property type="project" value="InterPro"/>
</dbReference>
<dbReference type="Proteomes" id="UP000219612">
    <property type="component" value="Unassembled WGS sequence"/>
</dbReference>
<dbReference type="AlphaFoldDB" id="A0A285JR48"/>
<name>A0A285JR48_9ACTN</name>
<sequence>MPGNPSATWREATRLVAVDLEGSGAQDGDDEDILEIAVVRLVEGRPEVTTAYATLIDPGRPIPARPWISPGLAGDALAGAPRLDVVAPQLAGRLDGAYLVGHNVGVDWRLIHRRIPQIHIAGLIDTYRMARALPGAGGKGLADLLDRYRLTDAVSAAAPRSRPHRALWDAVGAAFLLDVLVRQRWSYEPRLEEILAVTAPKAEPEPPATLFD</sequence>
<dbReference type="EMBL" id="OBDY01000023">
    <property type="protein sequence ID" value="SNY62257.1"/>
    <property type="molecule type" value="Genomic_DNA"/>
</dbReference>
<evidence type="ECO:0000313" key="3">
    <source>
        <dbReference type="Proteomes" id="UP000219612"/>
    </source>
</evidence>
<accession>A0A285JR48</accession>
<dbReference type="SMART" id="SM00479">
    <property type="entry name" value="EXOIII"/>
    <property type="match status" value="1"/>
</dbReference>
<evidence type="ECO:0000259" key="1">
    <source>
        <dbReference type="SMART" id="SM00479"/>
    </source>
</evidence>
<evidence type="ECO:0000313" key="2">
    <source>
        <dbReference type="EMBL" id="SNY62257.1"/>
    </source>
</evidence>